<feature type="domain" description="N-acetyltransferase" evidence="3">
    <location>
        <begin position="1"/>
        <end position="166"/>
    </location>
</feature>
<dbReference type="SUPFAM" id="SSF55729">
    <property type="entry name" value="Acyl-CoA N-acyltransferases (Nat)"/>
    <property type="match status" value="1"/>
</dbReference>
<dbReference type="Proteomes" id="UP000609346">
    <property type="component" value="Unassembled WGS sequence"/>
</dbReference>
<dbReference type="RefSeq" id="WP_191204716.1">
    <property type="nucleotide sequence ID" value="NZ_JACXZA010000004.1"/>
</dbReference>
<keyword evidence="5" id="KW-1185">Reference proteome</keyword>
<accession>A0ABR8MYM6</accession>
<dbReference type="PANTHER" id="PTHR43420">
    <property type="entry name" value="ACETYLTRANSFERASE"/>
    <property type="match status" value="1"/>
</dbReference>
<evidence type="ECO:0000313" key="4">
    <source>
        <dbReference type="EMBL" id="MBD3920416.1"/>
    </source>
</evidence>
<evidence type="ECO:0000313" key="5">
    <source>
        <dbReference type="Proteomes" id="UP000609346"/>
    </source>
</evidence>
<comment type="caution">
    <text evidence="4">The sequence shown here is derived from an EMBL/GenBank/DDBJ whole genome shotgun (WGS) entry which is preliminary data.</text>
</comment>
<dbReference type="InterPro" id="IPR050680">
    <property type="entry name" value="YpeA/RimI_acetyltransf"/>
</dbReference>
<gene>
    <name evidence="4" type="ORF">H8B09_16765</name>
</gene>
<protein>
    <submittedName>
        <fullName evidence="4">GNAT family N-acetyltransferase</fullName>
    </submittedName>
</protein>
<keyword evidence="2" id="KW-0012">Acyltransferase</keyword>
<reference evidence="4 5" key="1">
    <citation type="submission" date="2020-09" db="EMBL/GenBank/DDBJ databases">
        <title>Paenibacillus sp. strain PR3 16S rRNA gene Genome sequencing and assembly.</title>
        <authorList>
            <person name="Kim J."/>
        </authorList>
    </citation>
    <scope>NUCLEOTIDE SEQUENCE [LARGE SCALE GENOMIC DNA]</scope>
    <source>
        <strain evidence="4 5">PR3</strain>
    </source>
</reference>
<evidence type="ECO:0000259" key="3">
    <source>
        <dbReference type="PROSITE" id="PS51186"/>
    </source>
</evidence>
<name>A0ABR8MYM6_9BACL</name>
<dbReference type="PANTHER" id="PTHR43420:SF47">
    <property type="entry name" value="N-ACETYLTRANSFERASE DOMAIN-CONTAINING PROTEIN"/>
    <property type="match status" value="1"/>
</dbReference>
<dbReference type="InterPro" id="IPR000182">
    <property type="entry name" value="GNAT_dom"/>
</dbReference>
<organism evidence="4 5">
    <name type="scientific">Paenibacillus terricola</name>
    <dbReference type="NCBI Taxonomy" id="2763503"/>
    <lineage>
        <taxon>Bacteria</taxon>
        <taxon>Bacillati</taxon>
        <taxon>Bacillota</taxon>
        <taxon>Bacilli</taxon>
        <taxon>Bacillales</taxon>
        <taxon>Paenibacillaceae</taxon>
        <taxon>Paenibacillus</taxon>
    </lineage>
</organism>
<dbReference type="Pfam" id="PF00583">
    <property type="entry name" value="Acetyltransf_1"/>
    <property type="match status" value="1"/>
</dbReference>
<evidence type="ECO:0000256" key="2">
    <source>
        <dbReference type="ARBA" id="ARBA00023315"/>
    </source>
</evidence>
<sequence length="166" mass="19043">MTIQVLHGEDKKSVLSLFRIVTKDLQGRGIRQWDRFYPNRWIIGSDIKRHNMFGIRMDGRVVAAVVVDANQSDKYKSLAWSDRDGTPSCIHRLVVHPEYQGRGLGKQLLQYAEALAKQQGSSSIRLDVYKGNPSAVNMYSRANYKQVGEVKYPMREIPYLVMEKVL</sequence>
<dbReference type="PROSITE" id="PS51186">
    <property type="entry name" value="GNAT"/>
    <property type="match status" value="1"/>
</dbReference>
<dbReference type="EMBL" id="JACXZA010000004">
    <property type="protein sequence ID" value="MBD3920416.1"/>
    <property type="molecule type" value="Genomic_DNA"/>
</dbReference>
<evidence type="ECO:0000256" key="1">
    <source>
        <dbReference type="ARBA" id="ARBA00022679"/>
    </source>
</evidence>
<dbReference type="InterPro" id="IPR016181">
    <property type="entry name" value="Acyl_CoA_acyltransferase"/>
</dbReference>
<dbReference type="CDD" id="cd04301">
    <property type="entry name" value="NAT_SF"/>
    <property type="match status" value="1"/>
</dbReference>
<proteinExistence type="predicted"/>
<dbReference type="Gene3D" id="3.40.630.30">
    <property type="match status" value="1"/>
</dbReference>
<keyword evidence="1" id="KW-0808">Transferase</keyword>